<keyword evidence="9 14" id="KW-1133">Transmembrane helix</keyword>
<keyword evidence="7 13" id="KW-0106">Calcium</keyword>
<evidence type="ECO:0000256" key="6">
    <source>
        <dbReference type="ARBA" id="ARBA00022737"/>
    </source>
</evidence>
<feature type="domain" description="Cadherin" evidence="16">
    <location>
        <begin position="2431"/>
        <end position="2543"/>
    </location>
</feature>
<dbReference type="Proteomes" id="UP001347796">
    <property type="component" value="Unassembled WGS sequence"/>
</dbReference>
<feature type="domain" description="Cadherin" evidence="16">
    <location>
        <begin position="883"/>
        <end position="996"/>
    </location>
</feature>
<feature type="domain" description="Cadherin" evidence="16">
    <location>
        <begin position="1552"/>
        <end position="1654"/>
    </location>
</feature>
<evidence type="ECO:0000256" key="1">
    <source>
        <dbReference type="ARBA" id="ARBA00004251"/>
    </source>
</evidence>
<feature type="domain" description="Cadherin" evidence="16">
    <location>
        <begin position="546"/>
        <end position="660"/>
    </location>
</feature>
<dbReference type="PANTHER" id="PTHR24026:SF133">
    <property type="entry name" value="CADHERIN-RELATED FAMILY MEMBER 2"/>
    <property type="match status" value="1"/>
</dbReference>
<feature type="domain" description="Cadherin" evidence="16">
    <location>
        <begin position="2210"/>
        <end position="2315"/>
    </location>
</feature>
<dbReference type="FunFam" id="2.60.40.60:FF:000015">
    <property type="entry name" value="FAT atypical cadherin 1"/>
    <property type="match status" value="1"/>
</dbReference>
<evidence type="ECO:0000256" key="10">
    <source>
        <dbReference type="ARBA" id="ARBA00023136"/>
    </source>
</evidence>
<feature type="transmembrane region" description="Helical" evidence="14">
    <location>
        <begin position="2762"/>
        <end position="2783"/>
    </location>
</feature>
<dbReference type="SUPFAM" id="SSF49313">
    <property type="entry name" value="Cadherin-like"/>
    <property type="match status" value="23"/>
</dbReference>
<proteinExistence type="predicted"/>
<evidence type="ECO:0000256" key="7">
    <source>
        <dbReference type="ARBA" id="ARBA00022837"/>
    </source>
</evidence>
<evidence type="ECO:0000256" key="4">
    <source>
        <dbReference type="ARBA" id="ARBA00022692"/>
    </source>
</evidence>
<comment type="subcellular location">
    <subcellularLocation>
        <location evidence="1">Cell membrane</location>
        <topology evidence="1">Single-pass type I membrane protein</topology>
    </subcellularLocation>
</comment>
<dbReference type="PROSITE" id="PS00232">
    <property type="entry name" value="CADHERIN_1"/>
    <property type="match status" value="12"/>
</dbReference>
<evidence type="ECO:0000259" key="16">
    <source>
        <dbReference type="PROSITE" id="PS50268"/>
    </source>
</evidence>
<dbReference type="FunFam" id="2.60.40.60:FF:000024">
    <property type="entry name" value="FAT atypical cadherin 3"/>
    <property type="match status" value="1"/>
</dbReference>
<feature type="domain" description="Cadherin" evidence="16">
    <location>
        <begin position="2103"/>
        <end position="2209"/>
    </location>
</feature>
<dbReference type="InterPro" id="IPR015919">
    <property type="entry name" value="Cadherin-like_sf"/>
</dbReference>
<dbReference type="Pfam" id="PF00028">
    <property type="entry name" value="Cadherin"/>
    <property type="match status" value="17"/>
</dbReference>
<evidence type="ECO:0000256" key="15">
    <source>
        <dbReference type="SAM" id="SignalP"/>
    </source>
</evidence>
<feature type="domain" description="Cadherin" evidence="16">
    <location>
        <begin position="1771"/>
        <end position="1880"/>
    </location>
</feature>
<evidence type="ECO:0000256" key="5">
    <source>
        <dbReference type="ARBA" id="ARBA00022729"/>
    </source>
</evidence>
<feature type="domain" description="Cadherin" evidence="16">
    <location>
        <begin position="2012"/>
        <end position="2102"/>
    </location>
</feature>
<evidence type="ECO:0000313" key="17">
    <source>
        <dbReference type="EMBL" id="KAK6169010.1"/>
    </source>
</evidence>
<keyword evidence="10 14" id="KW-0472">Membrane</keyword>
<feature type="chain" id="PRO_5042985965" description="Cadherin domain-containing protein" evidence="15">
    <location>
        <begin position="18"/>
        <end position="2928"/>
    </location>
</feature>
<feature type="domain" description="Cadherin" evidence="16">
    <location>
        <begin position="220"/>
        <end position="332"/>
    </location>
</feature>
<keyword evidence="8" id="KW-0130">Cell adhesion</keyword>
<feature type="domain" description="Cadherin" evidence="16">
    <location>
        <begin position="1438"/>
        <end position="1551"/>
    </location>
</feature>
<feature type="domain" description="Cadherin" evidence="16">
    <location>
        <begin position="1216"/>
        <end position="1320"/>
    </location>
</feature>
<dbReference type="GO" id="GO:0005509">
    <property type="term" value="F:calcium ion binding"/>
    <property type="evidence" value="ECO:0007669"/>
    <property type="project" value="UniProtKB-UniRule"/>
</dbReference>
<dbReference type="InterPro" id="IPR020894">
    <property type="entry name" value="Cadherin_CS"/>
</dbReference>
<dbReference type="FunFam" id="2.60.40.60:FF:000098">
    <property type="entry name" value="cadherin-23 isoform X1"/>
    <property type="match status" value="1"/>
</dbReference>
<evidence type="ECO:0000256" key="8">
    <source>
        <dbReference type="ARBA" id="ARBA00022889"/>
    </source>
</evidence>
<feature type="domain" description="Cadherin" evidence="16">
    <location>
        <begin position="997"/>
        <end position="1099"/>
    </location>
</feature>
<evidence type="ECO:0000256" key="14">
    <source>
        <dbReference type="SAM" id="Phobius"/>
    </source>
</evidence>
<protein>
    <recommendedName>
        <fullName evidence="16">Cadherin domain-containing protein</fullName>
    </recommendedName>
</protein>
<sequence length="2928" mass="325134">MELYLFLIVAVLPGVSGNVQNILTPTVFENAALGTVVSQIITDVGDTVLANDASTREKVNITKYNQTVWNIKLNIPLDFEEGPRTFRLNFKITAPNLESFKSVIIVINDVNDVHPQFLHRPYLTNVAEDTHIGTVLNTSIDTKDPDTGTGGQVTLSLLDDGHCDKFRLNSKRVILDGSLDFEDTSFYECTILAEDGGGLNTTAPLYITITDVQDRPPFFNGVPYSWSVEENESTGYVIGTVKAVDGDRGLPNQVNYTIINDDCPGIFHLNNINGSITLAQKPNRDAGAIANNNGVCTLSIKAQEISSKTINNTKTETVTIAIKDQNDNEPTFNTATYNADIRENMPEQIPINFVNPTQMTVKDIDQGNNGRFNLTLENYGQYFEVDPSTVFSNTQVFIRVKNSSILDYETTPNITLKLVAREINTTDQKSSTATINMNIIDVNDHDPVFTSSTTDLYISENSPNGTYISTIEATDEDFGPVTYSVSGNDFRIDETNGNLTVSKSLDREKKSLYFLTVSAVDTGGRRTTKFITIHINDTNDNTPLFQRNEYEGFINENKNFTRNIQITATDLDLENTPNSRITYSIESSEPKGLTANFTLDPNDGTLYLGQYLDYESIPLNTSGTIKLNAVAKDNGLLARRSSNTTIIIYVTDENEHAPTFNQSSYNVSIPESAKKDDDLITVTAEDLDASSPNKDVFYIIKSGGSDKFSINSRSGEIRVAGSLDRETEIQYDLVIEGVDRGTPALTGTTTVSVLVNDVNDESPTINPSSDRLSINETNQLGILYTIKAKDSDSNANLNYSLSDCYGYNERQERINSTYLQDLLELNETTGNIELKRDLDRETIQQIILKILVTDVNGVGIQTATGTVTIDILDINDNKPTFSSDKTLTTKVAENMPVGIPLVFATELQITDKDKDRNSDFSLRITESEDIFEVVPTTARSTATVLIKIKNNTKLDYEKYKNFTVKVEANETVTGDRNNSVIINVEVEDANDNDPVFTNNTYNGQIDENASINQTVIVVDATDADSGNYGNIRYDLQGGEDRFGIWQTGEVYVKQNDLDREKKDVYYLTVLAVDENGSGRRQTAPLQINIKDVNDNVPMFKRDAYEGLLTEGKDNFERPVYVEAEDGDEIGTNYSNITYHININNNNPLNNNFTLDSITGQLSLIGTIDYEELNNTSNGKIVLEIVAKDQGLPQKTSNVSTISITVTDINDNAPVFNNSQYSTEIAENSNIDTYLITVTAEDLDASSPNKDVFYIIKSGGSDKFSINSSSGEIRVAGSLDRETKTKYGLVIEGVDRGTPALTGTTTVSVLVTDVNDESPTINPSSDRVSINETNQLGLLYTIKANDSDYNANLNYTLSDCYGYNEQQERINSTYLQDLLILNETTGRIELKRYLDRETIQQIILNILVTDVNGTGPQTATGTVTIDVLDINDNKPTFSSDGTLTTKVAENMPVGIPLVFATELQITDKDKDRNSDFSLRITESEDIFEVVPTTARSTATVLIKIKNNTKLDYEKYKNFTVKVEANETVTGDRNNSVIINVEVEDANDNDPVFTNNTYNAQIEENAPINKTVIPVNATDADSGNYGNIRYDLQGGEDRFGIWQTGEVYVKQNDLDREKKDVYYLTVLAVDENGSGRRQTAPLQINIKDVNDNVPIFKRDAYEGLLTEGEPDFERPVLVEAEDGDEAGTDNSNITYHINNNNNNPLNNNFTLDSITGQLSLIGTIDYEELNNTSNGKIILEIVAKDQGLPQKTSNVSTISITVTDSNDNTPLFNTSQYYGSIAENSTEETLVITVSATDSDGSSPNNEVFYLIETGGSDNFRMESTTGKIKVGPGAQLDKENLPNSTFYLTVLAVDRGNPKPKSSSATVMIQLTDVNDESPEFLHDGESVTVPENKTIGLSIFSFNATDSDTDPSLYYEILWDQCKIYDEKDKVVPRNQVEQWFKIENTTGSIVVNSSLDRETAERMILVLYTEDKNNQVPNTNQTATGTLTIILSDVNDEDPVVTEGLSVVLNISESTSISTELTTFTATDKDKEQTVTFTLSNTTFFTITNNGKITLAKVMDREIQEQHNFEVIATDSGIPPRSSVVSVLVNVLDYNDNPPIFNMTKKKFSVPENATNVTSIVNVTASDDDIGANANITFKLLEENDVFRIDPDTGEIFVNQPLDREKKDNYIVRIEARDNPIKESEKSNKATQSITIQVTDINDNAPIFKQTHYTVLIPETMNIRDVIRVVKPENIKADDKDVGENAIIIYTLDNATNFNISNGSGELIVSTSLRGRSGIYNLTVFATDQGPGNLQSNTSLVIKVQDENINPPVFTKSGPIPNIKECLNVSDRIYGFKATDADKELSTNGKVQYIFDNETLTDDWKYFNIDVNSGEMFLAKKVDRETKAEFKIRVIAHDLGLPDRLQVKTDLLTIKVQDVNDNPPTFNSSSLADRTFKVRENEETFTKPIGWIQAVDPDENSTIDYTFEDSEWTEYFRIETIGERGKITEIKALDRERASIITLIVKANDTSVIGCGSEDRYNISKTSVFINVLDENDNAPRFTKDEVSKGFRSTSDFGTLVLDLKELVIDEDLPINSYHQYKVVGELTVDTNVQAFTSPPVTLSTNGTITTNLKFETSTVGQVSFTVMASDMAGNDTIDVLIYIIGDKQVLKITLFKLPEEVRLLQDELISVLRNYTGIKFVVDEILSHIDDDGNEVGYKTDLFVHGVQPDTGNILDSTTLRSLIDKASSELDVMRSKFKVLQVDNVLKEQLQADDTKKEYILIAVVICLALVLVITILGFMSNFNRFKRKLKAAAINVHNKGKNNTDSNPLHQKTYRTDNPIFEKDIDMEDSNDNTSYMSDSIDANEVYAQVKRTHETDEEEVTLDLFDEIDNGVSPVYSSIFLNAALQQHEKDKLAKLGHQNRTVQGNVNITRDIDLADLESTEI</sequence>
<feature type="domain" description="Cadherin" evidence="16">
    <location>
        <begin position="333"/>
        <end position="449"/>
    </location>
</feature>
<evidence type="ECO:0000256" key="9">
    <source>
        <dbReference type="ARBA" id="ARBA00022989"/>
    </source>
</evidence>
<evidence type="ECO:0000256" key="3">
    <source>
        <dbReference type="ARBA" id="ARBA00022536"/>
    </source>
</evidence>
<gene>
    <name evidence="17" type="ORF">SNE40_020141</name>
</gene>
<feature type="domain" description="Cadherin" evidence="16">
    <location>
        <begin position="1100"/>
        <end position="1215"/>
    </location>
</feature>
<keyword evidence="6" id="KW-0677">Repeat</keyword>
<feature type="domain" description="Cadherin" evidence="16">
    <location>
        <begin position="766"/>
        <end position="881"/>
    </location>
</feature>
<dbReference type="Gene3D" id="2.60.40.60">
    <property type="entry name" value="Cadherins"/>
    <property type="match status" value="24"/>
</dbReference>
<evidence type="ECO:0000313" key="18">
    <source>
        <dbReference type="Proteomes" id="UP001347796"/>
    </source>
</evidence>
<keyword evidence="2" id="KW-1003">Cell membrane</keyword>
<organism evidence="17 18">
    <name type="scientific">Patella caerulea</name>
    <name type="common">Rayed Mediterranean limpet</name>
    <dbReference type="NCBI Taxonomy" id="87958"/>
    <lineage>
        <taxon>Eukaryota</taxon>
        <taxon>Metazoa</taxon>
        <taxon>Spiralia</taxon>
        <taxon>Lophotrochozoa</taxon>
        <taxon>Mollusca</taxon>
        <taxon>Gastropoda</taxon>
        <taxon>Patellogastropoda</taxon>
        <taxon>Patelloidea</taxon>
        <taxon>Patellidae</taxon>
        <taxon>Patella</taxon>
    </lineage>
</organism>
<dbReference type="CDD" id="cd11304">
    <property type="entry name" value="Cadherin_repeat"/>
    <property type="match status" value="23"/>
</dbReference>
<accession>A0AAN8J4K7</accession>
<comment type="caution">
    <text evidence="17">The sequence shown here is derived from an EMBL/GenBank/DDBJ whole genome shotgun (WGS) entry which is preliminary data.</text>
</comment>
<dbReference type="InterPro" id="IPR002126">
    <property type="entry name" value="Cadherin-like_dom"/>
</dbReference>
<evidence type="ECO:0000256" key="2">
    <source>
        <dbReference type="ARBA" id="ARBA00022475"/>
    </source>
</evidence>
<keyword evidence="5 15" id="KW-0732">Signal</keyword>
<keyword evidence="3" id="KW-0245">EGF-like domain</keyword>
<dbReference type="PRINTS" id="PR00205">
    <property type="entry name" value="CADHERIN"/>
</dbReference>
<dbReference type="FunFam" id="2.60.40.60:FF:000092">
    <property type="entry name" value="Protocadherin 8"/>
    <property type="match status" value="1"/>
</dbReference>
<feature type="domain" description="Cadherin" evidence="16">
    <location>
        <begin position="1881"/>
        <end position="2002"/>
    </location>
</feature>
<feature type="domain" description="Cadherin" evidence="16">
    <location>
        <begin position="661"/>
        <end position="765"/>
    </location>
</feature>
<dbReference type="GO" id="GO:0007156">
    <property type="term" value="P:homophilic cell adhesion via plasma membrane adhesion molecules"/>
    <property type="evidence" value="ECO:0007669"/>
    <property type="project" value="InterPro"/>
</dbReference>
<dbReference type="FunFam" id="2.60.40.60:FF:000020">
    <property type="entry name" value="Dachsous cadherin-related 1b"/>
    <property type="match status" value="5"/>
</dbReference>
<dbReference type="PANTHER" id="PTHR24026">
    <property type="entry name" value="FAT ATYPICAL CADHERIN-RELATED"/>
    <property type="match status" value="1"/>
</dbReference>
<feature type="domain" description="Cadherin" evidence="16">
    <location>
        <begin position="1655"/>
        <end position="1770"/>
    </location>
</feature>
<feature type="signal peptide" evidence="15">
    <location>
        <begin position="1"/>
        <end position="17"/>
    </location>
</feature>
<evidence type="ECO:0000256" key="12">
    <source>
        <dbReference type="ARBA" id="ARBA00023180"/>
    </source>
</evidence>
<keyword evidence="4 14" id="KW-0812">Transmembrane</keyword>
<feature type="domain" description="Cadherin" evidence="16">
    <location>
        <begin position="118"/>
        <end position="219"/>
    </location>
</feature>
<feature type="domain" description="Cadherin" evidence="16">
    <location>
        <begin position="1321"/>
        <end position="1436"/>
    </location>
</feature>
<dbReference type="SMART" id="SM00112">
    <property type="entry name" value="CA"/>
    <property type="match status" value="24"/>
</dbReference>
<reference evidence="17 18" key="1">
    <citation type="submission" date="2024-01" db="EMBL/GenBank/DDBJ databases">
        <title>The genome of the rayed Mediterranean limpet Patella caerulea (Linnaeus, 1758).</title>
        <authorList>
            <person name="Anh-Thu Weber A."/>
            <person name="Halstead-Nussloch G."/>
        </authorList>
    </citation>
    <scope>NUCLEOTIDE SEQUENCE [LARGE SCALE GENOMIC DNA]</scope>
    <source>
        <strain evidence="17">AATW-2023a</strain>
        <tissue evidence="17">Whole specimen</tissue>
    </source>
</reference>
<feature type="domain" description="Cadherin" evidence="16">
    <location>
        <begin position="450"/>
        <end position="545"/>
    </location>
</feature>
<keyword evidence="12" id="KW-0325">Glycoprotein</keyword>
<evidence type="ECO:0000256" key="13">
    <source>
        <dbReference type="PROSITE-ProRule" id="PRU00043"/>
    </source>
</evidence>
<feature type="domain" description="Cadherin" evidence="16">
    <location>
        <begin position="2324"/>
        <end position="2427"/>
    </location>
</feature>
<dbReference type="PROSITE" id="PS50268">
    <property type="entry name" value="CADHERIN_2"/>
    <property type="match status" value="22"/>
</dbReference>
<keyword evidence="11" id="KW-1015">Disulfide bond</keyword>
<evidence type="ECO:0000256" key="11">
    <source>
        <dbReference type="ARBA" id="ARBA00023157"/>
    </source>
</evidence>
<dbReference type="GO" id="GO:0005886">
    <property type="term" value="C:plasma membrane"/>
    <property type="evidence" value="ECO:0007669"/>
    <property type="project" value="UniProtKB-SubCell"/>
</dbReference>
<name>A0AAN8J4K7_PATCE</name>
<dbReference type="EMBL" id="JAZGQO010000015">
    <property type="protein sequence ID" value="KAK6169010.1"/>
    <property type="molecule type" value="Genomic_DNA"/>
</dbReference>
<keyword evidence="18" id="KW-1185">Reference proteome</keyword>